<dbReference type="GO" id="GO:0016787">
    <property type="term" value="F:hydrolase activity"/>
    <property type="evidence" value="ECO:0007669"/>
    <property type="project" value="UniProtKB-KW"/>
</dbReference>
<dbReference type="Proteomes" id="UP001589733">
    <property type="component" value="Unassembled WGS sequence"/>
</dbReference>
<protein>
    <submittedName>
        <fullName evidence="3">Cysteine hydrolase family protein</fullName>
        <ecNumber evidence="3">3.-.-.-</ecNumber>
    </submittedName>
</protein>
<sequence length="193" mass="21023">MHPQTTALLVIDVQEAFSEIEQTGAKRNNPQAMPNIVRLLAAFRSGRAPIFHVRHASTEPDSRFRPDRPGYAVMPQARELPNEPVIVKTVNSSFIGTDLEARLHAAGVTILVVCGATTNHCVETTTRMAGNLGFETLLVADATWTFDRTGSDGTVFPAEQIQAMTLANLSGEFAEIVQTDEVLARLRAIPVSR</sequence>
<dbReference type="PANTHER" id="PTHR43540:SF1">
    <property type="entry name" value="ISOCHORISMATASE HYDROLASE"/>
    <property type="match status" value="1"/>
</dbReference>
<dbReference type="RefSeq" id="WP_380015929.1">
    <property type="nucleotide sequence ID" value="NZ_JBHLYR010000063.1"/>
</dbReference>
<dbReference type="PANTHER" id="PTHR43540">
    <property type="entry name" value="PEROXYUREIDOACRYLATE/UREIDOACRYLATE AMIDOHYDROLASE-RELATED"/>
    <property type="match status" value="1"/>
</dbReference>
<dbReference type="InterPro" id="IPR000868">
    <property type="entry name" value="Isochorismatase-like_dom"/>
</dbReference>
<reference evidence="3 4" key="1">
    <citation type="submission" date="2024-09" db="EMBL/GenBank/DDBJ databases">
        <authorList>
            <person name="Sun Q."/>
            <person name="Mori K."/>
        </authorList>
    </citation>
    <scope>NUCLEOTIDE SEQUENCE [LARGE SCALE GENOMIC DNA]</scope>
    <source>
        <strain evidence="3 4">JCM 13503</strain>
    </source>
</reference>
<name>A0ABV6B8J2_9DEIO</name>
<evidence type="ECO:0000313" key="3">
    <source>
        <dbReference type="EMBL" id="MFB9994718.1"/>
    </source>
</evidence>
<accession>A0ABV6B8J2</accession>
<dbReference type="InterPro" id="IPR050272">
    <property type="entry name" value="Isochorismatase-like_hydrls"/>
</dbReference>
<comment type="caution">
    <text evidence="3">The sequence shown here is derived from an EMBL/GenBank/DDBJ whole genome shotgun (WGS) entry which is preliminary data.</text>
</comment>
<dbReference type="InterPro" id="IPR036380">
    <property type="entry name" value="Isochorismatase-like_sf"/>
</dbReference>
<dbReference type="EMBL" id="JBHLYR010000063">
    <property type="protein sequence ID" value="MFB9994718.1"/>
    <property type="molecule type" value="Genomic_DNA"/>
</dbReference>
<evidence type="ECO:0000259" key="2">
    <source>
        <dbReference type="Pfam" id="PF00857"/>
    </source>
</evidence>
<dbReference type="Gene3D" id="3.40.50.850">
    <property type="entry name" value="Isochorismatase-like"/>
    <property type="match status" value="1"/>
</dbReference>
<proteinExistence type="predicted"/>
<keyword evidence="4" id="KW-1185">Reference proteome</keyword>
<feature type="domain" description="Isochorismatase-like" evidence="2">
    <location>
        <begin position="6"/>
        <end position="176"/>
    </location>
</feature>
<evidence type="ECO:0000313" key="4">
    <source>
        <dbReference type="Proteomes" id="UP001589733"/>
    </source>
</evidence>
<dbReference type="Pfam" id="PF00857">
    <property type="entry name" value="Isochorismatase"/>
    <property type="match status" value="1"/>
</dbReference>
<gene>
    <name evidence="3" type="ORF">ACFFLM_22425</name>
</gene>
<keyword evidence="1 3" id="KW-0378">Hydrolase</keyword>
<dbReference type="SUPFAM" id="SSF52499">
    <property type="entry name" value="Isochorismatase-like hydrolases"/>
    <property type="match status" value="1"/>
</dbReference>
<evidence type="ECO:0000256" key="1">
    <source>
        <dbReference type="ARBA" id="ARBA00022801"/>
    </source>
</evidence>
<dbReference type="EC" id="3.-.-.-" evidence="3"/>
<dbReference type="CDD" id="cd01014">
    <property type="entry name" value="nicotinamidase_related"/>
    <property type="match status" value="1"/>
</dbReference>
<organism evidence="3 4">
    <name type="scientific">Deinococcus oregonensis</name>
    <dbReference type="NCBI Taxonomy" id="1805970"/>
    <lineage>
        <taxon>Bacteria</taxon>
        <taxon>Thermotogati</taxon>
        <taxon>Deinococcota</taxon>
        <taxon>Deinococci</taxon>
        <taxon>Deinococcales</taxon>
        <taxon>Deinococcaceae</taxon>
        <taxon>Deinococcus</taxon>
    </lineage>
</organism>